<proteinExistence type="predicted"/>
<evidence type="ECO:0000313" key="1">
    <source>
        <dbReference type="EMBL" id="KAJ7092427.1"/>
    </source>
</evidence>
<comment type="caution">
    <text evidence="1">The sequence shown here is derived from an EMBL/GenBank/DDBJ whole genome shotgun (WGS) entry which is preliminary data.</text>
</comment>
<dbReference type="Proteomes" id="UP001222325">
    <property type="component" value="Unassembled WGS sequence"/>
</dbReference>
<sequence>MPPSEPSDSLALLSAADTSQVRSVDGDAVASILRIPPEITAEIFVHCLPDKPSPPAIDIAPLLLGRICKDWRSISWGLPELWSSLEISGKYVPPELVEAWLFRAGATPLSIALELSRPKYEWDSTLYIAVLQRHAPRWRDMTFELPCQLIKPFFEAELHLPMLERLTITEANGDESSLPPCHAFRNAPALRHLKIMSVSLDLAGPITLPWAQLTSFECSIYPLLPEDFLAILHRTPNLVKCRVNIYHRSESERLHDVPPLRFLTALGISALGRDAEAMDILLHLSLPALQSLDLSKIGFSSREVVPLVQSFLFKQECQLRELAIRIDGDNSREEDFLQLLETQPTLERFNLCRGSMGLHLAIFRRLRDDPSFLPQLVDLWASPHLWGLEAIATTLMLYTLADALSARRVASDSFTQIRTCTLSWIGPLPDEVDKAIAEFRPRQEELMALGISISVGRSR</sequence>
<organism evidence="1 2">
    <name type="scientific">Mycena belliarum</name>
    <dbReference type="NCBI Taxonomy" id="1033014"/>
    <lineage>
        <taxon>Eukaryota</taxon>
        <taxon>Fungi</taxon>
        <taxon>Dikarya</taxon>
        <taxon>Basidiomycota</taxon>
        <taxon>Agaricomycotina</taxon>
        <taxon>Agaricomycetes</taxon>
        <taxon>Agaricomycetidae</taxon>
        <taxon>Agaricales</taxon>
        <taxon>Marasmiineae</taxon>
        <taxon>Mycenaceae</taxon>
        <taxon>Mycena</taxon>
    </lineage>
</organism>
<dbReference type="AlphaFoldDB" id="A0AAD6XTX4"/>
<dbReference type="SUPFAM" id="SSF52047">
    <property type="entry name" value="RNI-like"/>
    <property type="match status" value="1"/>
</dbReference>
<keyword evidence="2" id="KW-1185">Reference proteome</keyword>
<protein>
    <recommendedName>
        <fullName evidence="3">F-box domain-containing protein</fullName>
    </recommendedName>
</protein>
<reference evidence="1" key="1">
    <citation type="submission" date="2023-03" db="EMBL/GenBank/DDBJ databases">
        <title>Massive genome expansion in bonnet fungi (Mycena s.s.) driven by repeated elements and novel gene families across ecological guilds.</title>
        <authorList>
            <consortium name="Lawrence Berkeley National Laboratory"/>
            <person name="Harder C.B."/>
            <person name="Miyauchi S."/>
            <person name="Viragh M."/>
            <person name="Kuo A."/>
            <person name="Thoen E."/>
            <person name="Andreopoulos B."/>
            <person name="Lu D."/>
            <person name="Skrede I."/>
            <person name="Drula E."/>
            <person name="Henrissat B."/>
            <person name="Morin E."/>
            <person name="Kohler A."/>
            <person name="Barry K."/>
            <person name="LaButti K."/>
            <person name="Morin E."/>
            <person name="Salamov A."/>
            <person name="Lipzen A."/>
            <person name="Mereny Z."/>
            <person name="Hegedus B."/>
            <person name="Baldrian P."/>
            <person name="Stursova M."/>
            <person name="Weitz H."/>
            <person name="Taylor A."/>
            <person name="Grigoriev I.V."/>
            <person name="Nagy L.G."/>
            <person name="Martin F."/>
            <person name="Kauserud H."/>
        </authorList>
    </citation>
    <scope>NUCLEOTIDE SEQUENCE</scope>
    <source>
        <strain evidence="1">CBHHK173m</strain>
    </source>
</reference>
<name>A0AAD6XTX4_9AGAR</name>
<gene>
    <name evidence="1" type="ORF">B0H15DRAFT_173888</name>
</gene>
<dbReference type="Gene3D" id="3.80.10.10">
    <property type="entry name" value="Ribonuclease Inhibitor"/>
    <property type="match status" value="1"/>
</dbReference>
<accession>A0AAD6XTX4</accession>
<evidence type="ECO:0008006" key="3">
    <source>
        <dbReference type="Google" id="ProtNLM"/>
    </source>
</evidence>
<dbReference type="EMBL" id="JARJCN010000018">
    <property type="protein sequence ID" value="KAJ7092427.1"/>
    <property type="molecule type" value="Genomic_DNA"/>
</dbReference>
<evidence type="ECO:0000313" key="2">
    <source>
        <dbReference type="Proteomes" id="UP001222325"/>
    </source>
</evidence>
<dbReference type="InterPro" id="IPR032675">
    <property type="entry name" value="LRR_dom_sf"/>
</dbReference>